<name>A0AAV7KKS3_9METZ</name>
<dbReference type="PANTHER" id="PTHR11158">
    <property type="entry name" value="MSF1/PX19 RELATED"/>
    <property type="match status" value="1"/>
</dbReference>
<dbReference type="PROSITE" id="PS50904">
    <property type="entry name" value="PRELI_MSF1"/>
    <property type="match status" value="1"/>
</dbReference>
<proteinExistence type="predicted"/>
<dbReference type="GO" id="GO:0005758">
    <property type="term" value="C:mitochondrial intermembrane space"/>
    <property type="evidence" value="ECO:0007669"/>
    <property type="project" value="InterPro"/>
</dbReference>
<sequence>MRIWGTEYSFNDRWECIILAAFRKYPNLFNPAVRALDVLDRRVDERGRLISRRIIGTSWSPPSWAIKLLGLSRMPMTYVSECSVLDLNNRTLTLKSTNFTLASIIRIDETLTYSVVPGDDNRTLLEQEARISVFKLPFSGSLENLMADRISSMAGKGREAIEEKSELIKRELESIGNHTDSS</sequence>
<protein>
    <submittedName>
        <fullName evidence="2">Protein slowmo-like protein 2-like</fullName>
    </submittedName>
</protein>
<reference evidence="2 3" key="1">
    <citation type="journal article" date="2023" name="BMC Biol.">
        <title>The compact genome of the sponge Oopsacas minuta (Hexactinellida) is lacking key metazoan core genes.</title>
        <authorList>
            <person name="Santini S."/>
            <person name="Schenkelaars Q."/>
            <person name="Jourda C."/>
            <person name="Duchesne M."/>
            <person name="Belahbib H."/>
            <person name="Rocher C."/>
            <person name="Selva M."/>
            <person name="Riesgo A."/>
            <person name="Vervoort M."/>
            <person name="Leys S.P."/>
            <person name="Kodjabachian L."/>
            <person name="Le Bivic A."/>
            <person name="Borchiellini C."/>
            <person name="Claverie J.M."/>
            <person name="Renard E."/>
        </authorList>
    </citation>
    <scope>NUCLEOTIDE SEQUENCE [LARGE SCALE GENOMIC DNA]</scope>
    <source>
        <strain evidence="2">SPO-2</strain>
    </source>
</reference>
<dbReference type="EMBL" id="JAKMXF010000001">
    <property type="protein sequence ID" value="KAI6662042.1"/>
    <property type="molecule type" value="Genomic_DNA"/>
</dbReference>
<dbReference type="InterPro" id="IPR037365">
    <property type="entry name" value="Slowmo/Ups"/>
</dbReference>
<evidence type="ECO:0000259" key="1">
    <source>
        <dbReference type="PROSITE" id="PS50904"/>
    </source>
</evidence>
<dbReference type="Pfam" id="PF04707">
    <property type="entry name" value="PRELI"/>
    <property type="match status" value="1"/>
</dbReference>
<organism evidence="2 3">
    <name type="scientific">Oopsacas minuta</name>
    <dbReference type="NCBI Taxonomy" id="111878"/>
    <lineage>
        <taxon>Eukaryota</taxon>
        <taxon>Metazoa</taxon>
        <taxon>Porifera</taxon>
        <taxon>Hexactinellida</taxon>
        <taxon>Hexasterophora</taxon>
        <taxon>Lyssacinosida</taxon>
        <taxon>Leucopsacidae</taxon>
        <taxon>Oopsacas</taxon>
    </lineage>
</organism>
<dbReference type="Proteomes" id="UP001165289">
    <property type="component" value="Unassembled WGS sequence"/>
</dbReference>
<comment type="caution">
    <text evidence="2">The sequence shown here is derived from an EMBL/GenBank/DDBJ whole genome shotgun (WGS) entry which is preliminary data.</text>
</comment>
<dbReference type="InterPro" id="IPR006797">
    <property type="entry name" value="PRELI/MSF1_dom"/>
</dbReference>
<dbReference type="AlphaFoldDB" id="A0AAV7KKS3"/>
<feature type="domain" description="PRELI/MSF1" evidence="1">
    <location>
        <begin position="1"/>
        <end position="173"/>
    </location>
</feature>
<accession>A0AAV7KKS3</accession>
<evidence type="ECO:0000313" key="2">
    <source>
        <dbReference type="EMBL" id="KAI6662042.1"/>
    </source>
</evidence>
<keyword evidence="3" id="KW-1185">Reference proteome</keyword>
<gene>
    <name evidence="2" type="ORF">LOD99_9629</name>
</gene>
<evidence type="ECO:0000313" key="3">
    <source>
        <dbReference type="Proteomes" id="UP001165289"/>
    </source>
</evidence>